<dbReference type="SUPFAM" id="SSF46689">
    <property type="entry name" value="Homeodomain-like"/>
    <property type="match status" value="1"/>
</dbReference>
<dbReference type="SMART" id="SM00717">
    <property type="entry name" value="SANT"/>
    <property type="match status" value="1"/>
</dbReference>
<feature type="domain" description="Myb-like" evidence="2">
    <location>
        <begin position="814"/>
        <end position="865"/>
    </location>
</feature>
<name>A0A9W6EXK7_9CHLO</name>
<proteinExistence type="predicted"/>
<feature type="region of interest" description="Disordered" evidence="1">
    <location>
        <begin position="986"/>
        <end position="1056"/>
    </location>
</feature>
<evidence type="ECO:0000256" key="1">
    <source>
        <dbReference type="SAM" id="MobiDB-lite"/>
    </source>
</evidence>
<reference evidence="3 4" key="1">
    <citation type="journal article" date="2023" name="Commun. Biol.">
        <title>Reorganization of the ancestral sex-determining regions during the evolution of trioecy in Pleodorina starrii.</title>
        <authorList>
            <person name="Takahashi K."/>
            <person name="Suzuki S."/>
            <person name="Kawai-Toyooka H."/>
            <person name="Yamamoto K."/>
            <person name="Hamaji T."/>
            <person name="Ootsuki R."/>
            <person name="Yamaguchi H."/>
            <person name="Kawachi M."/>
            <person name="Higashiyama T."/>
            <person name="Nozaki H."/>
        </authorList>
    </citation>
    <scope>NUCLEOTIDE SEQUENCE [LARGE SCALE GENOMIC DNA]</scope>
    <source>
        <strain evidence="3 4">NIES-4479</strain>
    </source>
</reference>
<feature type="compositionally biased region" description="Polar residues" evidence="1">
    <location>
        <begin position="998"/>
        <end position="1009"/>
    </location>
</feature>
<feature type="compositionally biased region" description="Low complexity" evidence="1">
    <location>
        <begin position="347"/>
        <end position="358"/>
    </location>
</feature>
<dbReference type="Gene3D" id="1.10.246.220">
    <property type="match status" value="1"/>
</dbReference>
<feature type="compositionally biased region" description="Acidic residues" evidence="1">
    <location>
        <begin position="769"/>
        <end position="779"/>
    </location>
</feature>
<dbReference type="InterPro" id="IPR001005">
    <property type="entry name" value="SANT/Myb"/>
</dbReference>
<feature type="region of interest" description="Disordered" evidence="1">
    <location>
        <begin position="452"/>
        <end position="474"/>
    </location>
</feature>
<feature type="compositionally biased region" description="Low complexity" evidence="1">
    <location>
        <begin position="150"/>
        <end position="214"/>
    </location>
</feature>
<feature type="compositionally biased region" description="Low complexity" evidence="1">
    <location>
        <begin position="253"/>
        <end position="274"/>
    </location>
</feature>
<dbReference type="Proteomes" id="UP001165080">
    <property type="component" value="Unassembled WGS sequence"/>
</dbReference>
<evidence type="ECO:0000259" key="2">
    <source>
        <dbReference type="SMART" id="SM00717"/>
    </source>
</evidence>
<feature type="region of interest" description="Disordered" evidence="1">
    <location>
        <begin position="253"/>
        <end position="363"/>
    </location>
</feature>
<feature type="region of interest" description="Disordered" evidence="1">
    <location>
        <begin position="762"/>
        <end position="814"/>
    </location>
</feature>
<feature type="compositionally biased region" description="Basic and acidic residues" evidence="1">
    <location>
        <begin position="37"/>
        <end position="47"/>
    </location>
</feature>
<keyword evidence="4" id="KW-1185">Reference proteome</keyword>
<feature type="compositionally biased region" description="Low complexity" evidence="1">
    <location>
        <begin position="315"/>
        <end position="324"/>
    </location>
</feature>
<evidence type="ECO:0000313" key="4">
    <source>
        <dbReference type="Proteomes" id="UP001165080"/>
    </source>
</evidence>
<evidence type="ECO:0000313" key="3">
    <source>
        <dbReference type="EMBL" id="GLC48106.1"/>
    </source>
</evidence>
<feature type="compositionally biased region" description="Low complexity" evidence="1">
    <location>
        <begin position="988"/>
        <end position="997"/>
    </location>
</feature>
<feature type="compositionally biased region" description="Acidic residues" evidence="1">
    <location>
        <begin position="281"/>
        <end position="305"/>
    </location>
</feature>
<dbReference type="CDD" id="cd11660">
    <property type="entry name" value="SANT_TRF"/>
    <property type="match status" value="1"/>
</dbReference>
<feature type="compositionally biased region" description="Gly residues" evidence="1">
    <location>
        <begin position="781"/>
        <end position="811"/>
    </location>
</feature>
<protein>
    <recommendedName>
        <fullName evidence="2">Myb-like domain-containing protein</fullName>
    </recommendedName>
</protein>
<accession>A0A9W6EXK7</accession>
<dbReference type="EMBL" id="BRXU01000001">
    <property type="protein sequence ID" value="GLC48106.1"/>
    <property type="molecule type" value="Genomic_DNA"/>
</dbReference>
<sequence length="1404" mass="139194">MAERFVPPNADGHKLAPEYESTAVHALGSLPSTGPKRPYDGAQHDDFQVAGEPLLDGGDSDSHLGRGKRRYTPSRTAAVSGQDAAPSPPSPNAARGMAGSLDGSACPSHNTSGPLQLALPGAASADTGPSLMSSQGPQSFGAAPGFIGCPASAAAVAAPPANGPPLTLLPPLLQPQAAPAPQQQPQPQLSPLLPSNLLGLNAPPAAANPSAPTLAGPPWPGLQQQQPQFAPHLLLVAQSPALQPHALQLGGAAMQKQQLQQQPQEQLQQLQHGQQYHDPDQPDPDDSGQDSDDELASDSEPDQDPQEGYHHHHQQQQPPQQQVPLGGGAAAQTPSQVAPGTPPAQHPTAFTGSTPGAAAGSGGAGMVVPASFGWAEPVRQLYAVLDSMALHEAMGSGRFTTLRVHWVNRPPALAQHGLEVLTVPQDCTVGFLKRAICMASGCALWPQTLRPMGQGSRQATTTAHAPPTSGLHPEDLVASSSAARLSVSPVGSGSGAGAGSGYGGGPPSSTSAYPAATAVTGLTPFGICTHAPVLVQPPAAVAVPTVGRVVATGAAACCMQAAAPTATAAAPTAATATVASGEGLAAAAAPAGISATGDGSRVAADNNSSGVAGLPSGLQAQLLCAFAAAAAAAGGVGVGGQTGGAGGDGSRGGGGDGTVGGCSAAAAAAAAGDGLVLAEAGILPDSHVAMEADLQLPPPHQQLLLALLHSQAQARAAALGTATAASTALPGPSDAPPGTSCAAAAAATATSLPAASAARAGNSAAESAGGDDECGDDDNAGGAGGSRREGGGGGGGGGGCSPGGKPRGAPGGPLKERFTLQEMEALVSGIEEFGLKWALIKKRRPELGNKNHGDLKDKWRNWQRNVAASWATSRVSLPDPLRQRINALVAAAQRGELPTFVTLAAQQLLQQLLQQRTPGGAQQQLPQPLLTQQALQQLQPHLQLSLQDAAGRPAGSTVGTLTTPPAARASALHGAALATNRLEQRYGQPPQQTLQQQASRPGVQSQHQEPQLEGTTAGGGSGQRLGIGMQHEPGGQPLPPQLLLPPPLPPPQPPPQQALLQQHVVLDAQQLQLQAVQAAQAAKAAQEAQAHAQAQLAAAAAAVAAAAAAAGQADGGGVSMRLLAGLQLGAHLHLHGAPAAAALPLPLSLALQSPGGAPGLMLPAPAAAAAATMVGPAPPGPLPGVVPAATLVGSVPTTAVGAGQSHPNQQQHQQHHGMALNLAGAVDNDVTRGSVVAVASPAALAPQLGMGMGMAPLGEGFGAGSGPAAGMHVPQPVLPVMTHGSALLAMAAMDPTAGQQQQAQQQQQAAPVVAASLVPLAAMGPAPLGGLLDPMQQQQQQQQPAVVPVVAAAGAGAHPFLMQPLQPLQPNLQLPQSVPGAALLVAGPQLQLQPQLQPQVPPQL</sequence>
<comment type="caution">
    <text evidence="3">The sequence shown here is derived from an EMBL/GenBank/DDBJ whole genome shotgun (WGS) entry which is preliminary data.</text>
</comment>
<feature type="region of interest" description="Disordered" evidence="1">
    <location>
        <begin position="26"/>
        <end position="226"/>
    </location>
</feature>
<feature type="compositionally biased region" description="Gly residues" evidence="1">
    <location>
        <begin position="1016"/>
        <end position="1025"/>
    </location>
</feature>
<dbReference type="InterPro" id="IPR009057">
    <property type="entry name" value="Homeodomain-like_sf"/>
</dbReference>
<gene>
    <name evidence="3" type="primary">PLEST007499</name>
    <name evidence="3" type="ORF">PLESTB_000059800</name>
</gene>
<organism evidence="3 4">
    <name type="scientific">Pleodorina starrii</name>
    <dbReference type="NCBI Taxonomy" id="330485"/>
    <lineage>
        <taxon>Eukaryota</taxon>
        <taxon>Viridiplantae</taxon>
        <taxon>Chlorophyta</taxon>
        <taxon>core chlorophytes</taxon>
        <taxon>Chlorophyceae</taxon>
        <taxon>CS clade</taxon>
        <taxon>Chlamydomonadales</taxon>
        <taxon>Volvocaceae</taxon>
        <taxon>Pleodorina</taxon>
    </lineage>
</organism>
<feature type="compositionally biased region" description="Pro residues" evidence="1">
    <location>
        <begin position="1036"/>
        <end position="1056"/>
    </location>
</feature>